<accession>A0A3R6ACG8</accession>
<organism evidence="1 2">
    <name type="scientific">Roseburia inulinivorans</name>
    <dbReference type="NCBI Taxonomy" id="360807"/>
    <lineage>
        <taxon>Bacteria</taxon>
        <taxon>Bacillati</taxon>
        <taxon>Bacillota</taxon>
        <taxon>Clostridia</taxon>
        <taxon>Lachnospirales</taxon>
        <taxon>Lachnospiraceae</taxon>
        <taxon>Roseburia</taxon>
    </lineage>
</organism>
<name>A0A3R6ACG8_9FIRM</name>
<comment type="caution">
    <text evidence="1">The sequence shown here is derived from an EMBL/GenBank/DDBJ whole genome shotgun (WGS) entry which is preliminary data.</text>
</comment>
<dbReference type="Proteomes" id="UP000283492">
    <property type="component" value="Unassembled WGS sequence"/>
</dbReference>
<evidence type="ECO:0000313" key="2">
    <source>
        <dbReference type="Proteomes" id="UP000283492"/>
    </source>
</evidence>
<evidence type="ECO:0000313" key="1">
    <source>
        <dbReference type="EMBL" id="RHA87084.1"/>
    </source>
</evidence>
<proteinExistence type="predicted"/>
<dbReference type="EMBL" id="QSFX01000022">
    <property type="protein sequence ID" value="RHA87084.1"/>
    <property type="molecule type" value="Genomic_DNA"/>
</dbReference>
<reference evidence="1 2" key="1">
    <citation type="submission" date="2018-08" db="EMBL/GenBank/DDBJ databases">
        <title>A genome reference for cultivated species of the human gut microbiota.</title>
        <authorList>
            <person name="Zou Y."/>
            <person name="Xue W."/>
            <person name="Luo G."/>
        </authorList>
    </citation>
    <scope>NUCLEOTIDE SEQUENCE [LARGE SCALE GENOMIC DNA]</scope>
    <source>
        <strain evidence="1 2">AM42-1AC</strain>
    </source>
</reference>
<feature type="non-terminal residue" evidence="1">
    <location>
        <position position="1"/>
    </location>
</feature>
<sequence length="106" mass="12195">WQELKEERKMCEALRELFADDLRESREEGIMEGRNVGKLEGKLEGAASKVIEIVIKKYKKGCSVKETADMLEEPQTLIKQIYDVIGQCAPDYNVETIYKILLDKTI</sequence>
<protein>
    <submittedName>
        <fullName evidence="1">3-isopropylmalate dehydrogenase</fullName>
    </submittedName>
</protein>
<dbReference type="AlphaFoldDB" id="A0A3R6ACG8"/>
<gene>
    <name evidence="1" type="ORF">DW914_12180</name>
</gene>